<name>A0A8E2E661_9PEZI</name>
<accession>A0A8E2E661</accession>
<dbReference type="EMBL" id="KV745092">
    <property type="protein sequence ID" value="OCK77904.1"/>
    <property type="molecule type" value="Genomic_DNA"/>
</dbReference>
<sequence length="53" mass="6078">MYHLPRGASQRGLKAWIIYNAENSVHAKTALKLHCPIAVVRFTKQQLDADPRY</sequence>
<protein>
    <submittedName>
        <fullName evidence="1">Uncharacterized protein</fullName>
    </submittedName>
</protein>
<evidence type="ECO:0000313" key="2">
    <source>
        <dbReference type="Proteomes" id="UP000250266"/>
    </source>
</evidence>
<keyword evidence="2" id="KW-1185">Reference proteome</keyword>
<dbReference type="OrthoDB" id="1847590at2759"/>
<organism evidence="1 2">
    <name type="scientific">Lepidopterella palustris CBS 459.81</name>
    <dbReference type="NCBI Taxonomy" id="1314670"/>
    <lineage>
        <taxon>Eukaryota</taxon>
        <taxon>Fungi</taxon>
        <taxon>Dikarya</taxon>
        <taxon>Ascomycota</taxon>
        <taxon>Pezizomycotina</taxon>
        <taxon>Dothideomycetes</taxon>
        <taxon>Pleosporomycetidae</taxon>
        <taxon>Mytilinidiales</taxon>
        <taxon>Argynnaceae</taxon>
        <taxon>Lepidopterella</taxon>
    </lineage>
</organism>
<evidence type="ECO:0000313" key="1">
    <source>
        <dbReference type="EMBL" id="OCK77904.1"/>
    </source>
</evidence>
<gene>
    <name evidence="1" type="ORF">K432DRAFT_384280</name>
</gene>
<dbReference type="AlphaFoldDB" id="A0A8E2E661"/>
<proteinExistence type="predicted"/>
<dbReference type="Proteomes" id="UP000250266">
    <property type="component" value="Unassembled WGS sequence"/>
</dbReference>
<reference evidence="1 2" key="1">
    <citation type="journal article" date="2016" name="Nat. Commun.">
        <title>Ectomycorrhizal ecology is imprinted in the genome of the dominant symbiotic fungus Cenococcum geophilum.</title>
        <authorList>
            <consortium name="DOE Joint Genome Institute"/>
            <person name="Peter M."/>
            <person name="Kohler A."/>
            <person name="Ohm R.A."/>
            <person name="Kuo A."/>
            <person name="Krutzmann J."/>
            <person name="Morin E."/>
            <person name="Arend M."/>
            <person name="Barry K.W."/>
            <person name="Binder M."/>
            <person name="Choi C."/>
            <person name="Clum A."/>
            <person name="Copeland A."/>
            <person name="Grisel N."/>
            <person name="Haridas S."/>
            <person name="Kipfer T."/>
            <person name="LaButti K."/>
            <person name="Lindquist E."/>
            <person name="Lipzen A."/>
            <person name="Maire R."/>
            <person name="Meier B."/>
            <person name="Mihaltcheva S."/>
            <person name="Molinier V."/>
            <person name="Murat C."/>
            <person name="Poggeler S."/>
            <person name="Quandt C.A."/>
            <person name="Sperisen C."/>
            <person name="Tritt A."/>
            <person name="Tisserant E."/>
            <person name="Crous P.W."/>
            <person name="Henrissat B."/>
            <person name="Nehls U."/>
            <person name="Egli S."/>
            <person name="Spatafora J.W."/>
            <person name="Grigoriev I.V."/>
            <person name="Martin F.M."/>
        </authorList>
    </citation>
    <scope>NUCLEOTIDE SEQUENCE [LARGE SCALE GENOMIC DNA]</scope>
    <source>
        <strain evidence="1 2">CBS 459.81</strain>
    </source>
</reference>